<sequence>MSTHQPTKEYRLYPAFCFQASPTFNDWVKITAADVQQLRKEPEFMIPHTYFYLNHPIRYIYLVGVVVAIDDINLRYTTLTIDDGSGATLEVKIKRLVPELYNPVNSPSNTEVDNLNVLSRLGQFDVTVDDHIVDIGTIIKVKGMISEFRGFKQLELKRIWIVTTTNEEIKFWEALATFKKDVMGKKWHLSKSEGEKIKRERKMEHRKAREYERQKAIHEAKKMEQKKARAEYLAQKEAKYQARRRKEEIIMNAGALI</sequence>
<evidence type="ECO:0000313" key="10">
    <source>
        <dbReference type="EMBL" id="KAF1977591.1"/>
    </source>
</evidence>
<dbReference type="Gene3D" id="2.40.50.140">
    <property type="entry name" value="Nucleic acid-binding proteins"/>
    <property type="match status" value="1"/>
</dbReference>
<keyword evidence="7" id="KW-0539">Nucleus</keyword>
<comment type="subcellular location">
    <subcellularLocation>
        <location evidence="2">Chromosome</location>
        <location evidence="2">Telomere</location>
    </subcellularLocation>
    <subcellularLocation>
        <location evidence="1">Nucleus</location>
    </subcellularLocation>
</comment>
<dbReference type="SUPFAM" id="SSF50249">
    <property type="entry name" value="Nucleic acid-binding proteins"/>
    <property type="match status" value="1"/>
</dbReference>
<evidence type="ECO:0000256" key="4">
    <source>
        <dbReference type="ARBA" id="ARBA00022454"/>
    </source>
</evidence>
<evidence type="ECO:0000259" key="9">
    <source>
        <dbReference type="Pfam" id="PF10451"/>
    </source>
</evidence>
<evidence type="ECO:0000313" key="11">
    <source>
        <dbReference type="Proteomes" id="UP000800036"/>
    </source>
</evidence>
<dbReference type="PANTHER" id="PTHR13989:SF33">
    <property type="entry name" value="CST COMPLEX SUBUNIT STN1"/>
    <property type="match status" value="1"/>
</dbReference>
<dbReference type="EMBL" id="ML976663">
    <property type="protein sequence ID" value="KAF1977591.1"/>
    <property type="molecule type" value="Genomic_DNA"/>
</dbReference>
<dbReference type="CDD" id="cd03524">
    <property type="entry name" value="RPA2_OBF_family"/>
    <property type="match status" value="1"/>
</dbReference>
<dbReference type="InterPro" id="IPR040260">
    <property type="entry name" value="RFA2-like"/>
</dbReference>
<dbReference type="GO" id="GO:0000781">
    <property type="term" value="C:chromosome, telomeric region"/>
    <property type="evidence" value="ECO:0007669"/>
    <property type="project" value="UniProtKB-SubCell"/>
</dbReference>
<dbReference type="InterPro" id="IPR012340">
    <property type="entry name" value="NA-bd_OB-fold"/>
</dbReference>
<keyword evidence="4" id="KW-0158">Chromosome</keyword>
<dbReference type="OrthoDB" id="77828at2759"/>
<evidence type="ECO:0000256" key="2">
    <source>
        <dbReference type="ARBA" id="ARBA00004574"/>
    </source>
</evidence>
<keyword evidence="6" id="KW-0238">DNA-binding</keyword>
<evidence type="ECO:0000256" key="1">
    <source>
        <dbReference type="ARBA" id="ARBA00004123"/>
    </source>
</evidence>
<evidence type="ECO:0000256" key="3">
    <source>
        <dbReference type="ARBA" id="ARBA00017411"/>
    </source>
</evidence>
<evidence type="ECO:0000256" key="7">
    <source>
        <dbReference type="ARBA" id="ARBA00023242"/>
    </source>
</evidence>
<evidence type="ECO:0000256" key="6">
    <source>
        <dbReference type="ARBA" id="ARBA00023125"/>
    </source>
</evidence>
<keyword evidence="5" id="KW-0779">Telomere</keyword>
<reference evidence="10" key="1">
    <citation type="journal article" date="2020" name="Stud. Mycol.">
        <title>101 Dothideomycetes genomes: a test case for predicting lifestyles and emergence of pathogens.</title>
        <authorList>
            <person name="Haridas S."/>
            <person name="Albert R."/>
            <person name="Binder M."/>
            <person name="Bloem J."/>
            <person name="Labutti K."/>
            <person name="Salamov A."/>
            <person name="Andreopoulos B."/>
            <person name="Baker S."/>
            <person name="Barry K."/>
            <person name="Bills G."/>
            <person name="Bluhm B."/>
            <person name="Cannon C."/>
            <person name="Castanera R."/>
            <person name="Culley D."/>
            <person name="Daum C."/>
            <person name="Ezra D."/>
            <person name="Gonzalez J."/>
            <person name="Henrissat B."/>
            <person name="Kuo A."/>
            <person name="Liang C."/>
            <person name="Lipzen A."/>
            <person name="Lutzoni F."/>
            <person name="Magnuson J."/>
            <person name="Mondo S."/>
            <person name="Nolan M."/>
            <person name="Ohm R."/>
            <person name="Pangilinan J."/>
            <person name="Park H.-J."/>
            <person name="Ramirez L."/>
            <person name="Alfaro M."/>
            <person name="Sun H."/>
            <person name="Tritt A."/>
            <person name="Yoshinaga Y."/>
            <person name="Zwiers L.-H."/>
            <person name="Turgeon B."/>
            <person name="Goodwin S."/>
            <person name="Spatafora J."/>
            <person name="Crous P."/>
            <person name="Grigoriev I."/>
        </authorList>
    </citation>
    <scope>NUCLEOTIDE SEQUENCE</scope>
    <source>
        <strain evidence="10">CBS 107.79</strain>
    </source>
</reference>
<dbReference type="GO" id="GO:0005634">
    <property type="term" value="C:nucleus"/>
    <property type="evidence" value="ECO:0007669"/>
    <property type="project" value="UniProtKB-SubCell"/>
</dbReference>
<evidence type="ECO:0000256" key="5">
    <source>
        <dbReference type="ARBA" id="ARBA00022895"/>
    </source>
</evidence>
<dbReference type="Pfam" id="PF10451">
    <property type="entry name" value="Stn1"/>
    <property type="match status" value="1"/>
</dbReference>
<dbReference type="InterPro" id="IPR018856">
    <property type="entry name" value="Stn1_N"/>
</dbReference>
<gene>
    <name evidence="10" type="ORF">BU23DRAFT_527107</name>
</gene>
<dbReference type="GO" id="GO:0003677">
    <property type="term" value="F:DNA binding"/>
    <property type="evidence" value="ECO:0007669"/>
    <property type="project" value="UniProtKB-KW"/>
</dbReference>
<feature type="domain" description="CST complex subunit Stn1 N-terminal" evidence="9">
    <location>
        <begin position="48"/>
        <end position="94"/>
    </location>
</feature>
<protein>
    <recommendedName>
        <fullName evidence="3">CST complex subunit STN1</fullName>
    </recommendedName>
    <alternativeName>
        <fullName evidence="8">Suppressor of cdc thirteen homolog</fullName>
    </alternativeName>
</protein>
<dbReference type="Proteomes" id="UP000800036">
    <property type="component" value="Unassembled WGS sequence"/>
</dbReference>
<dbReference type="AlphaFoldDB" id="A0A6A5VK63"/>
<organism evidence="10 11">
    <name type="scientific">Bimuria novae-zelandiae CBS 107.79</name>
    <dbReference type="NCBI Taxonomy" id="1447943"/>
    <lineage>
        <taxon>Eukaryota</taxon>
        <taxon>Fungi</taxon>
        <taxon>Dikarya</taxon>
        <taxon>Ascomycota</taxon>
        <taxon>Pezizomycotina</taxon>
        <taxon>Dothideomycetes</taxon>
        <taxon>Pleosporomycetidae</taxon>
        <taxon>Pleosporales</taxon>
        <taxon>Massarineae</taxon>
        <taxon>Didymosphaeriaceae</taxon>
        <taxon>Bimuria</taxon>
    </lineage>
</organism>
<name>A0A6A5VK63_9PLEO</name>
<dbReference type="PANTHER" id="PTHR13989">
    <property type="entry name" value="REPLICATION PROTEIN A-RELATED"/>
    <property type="match status" value="1"/>
</dbReference>
<proteinExistence type="predicted"/>
<keyword evidence="11" id="KW-1185">Reference proteome</keyword>
<evidence type="ECO:0000256" key="8">
    <source>
        <dbReference type="ARBA" id="ARBA00030039"/>
    </source>
</evidence>
<accession>A0A6A5VK63</accession>